<dbReference type="OrthoDB" id="1795989at2"/>
<dbReference type="AlphaFoldDB" id="A0A235F5W5"/>
<keyword evidence="1" id="KW-1133">Transmembrane helix</keyword>
<dbReference type="EMBL" id="NOII01000011">
    <property type="protein sequence ID" value="OYD56671.1"/>
    <property type="molecule type" value="Genomic_DNA"/>
</dbReference>
<protein>
    <submittedName>
        <fullName evidence="2">Uncharacterized protein</fullName>
    </submittedName>
</protein>
<feature type="transmembrane region" description="Helical" evidence="1">
    <location>
        <begin position="150"/>
        <end position="171"/>
    </location>
</feature>
<gene>
    <name evidence="2" type="ORF">CGZ90_16815</name>
</gene>
<feature type="transmembrane region" description="Helical" evidence="1">
    <location>
        <begin position="20"/>
        <end position="42"/>
    </location>
</feature>
<feature type="transmembrane region" description="Helical" evidence="1">
    <location>
        <begin position="219"/>
        <end position="241"/>
    </location>
</feature>
<keyword evidence="1" id="KW-0472">Membrane</keyword>
<organism evidence="2 3">
    <name type="scientific">Fictibacillus aquaticus</name>
    <dbReference type="NCBI Taxonomy" id="2021314"/>
    <lineage>
        <taxon>Bacteria</taxon>
        <taxon>Bacillati</taxon>
        <taxon>Bacillota</taxon>
        <taxon>Bacilli</taxon>
        <taxon>Bacillales</taxon>
        <taxon>Fictibacillaceae</taxon>
        <taxon>Fictibacillus</taxon>
    </lineage>
</organism>
<feature type="transmembrane region" description="Helical" evidence="1">
    <location>
        <begin position="62"/>
        <end position="84"/>
    </location>
</feature>
<accession>A0A235F5W5</accession>
<evidence type="ECO:0000256" key="1">
    <source>
        <dbReference type="SAM" id="Phobius"/>
    </source>
</evidence>
<evidence type="ECO:0000313" key="2">
    <source>
        <dbReference type="EMBL" id="OYD56671.1"/>
    </source>
</evidence>
<feature type="transmembrane region" description="Helical" evidence="1">
    <location>
        <begin position="180"/>
        <end position="199"/>
    </location>
</feature>
<proteinExistence type="predicted"/>
<keyword evidence="1" id="KW-0812">Transmembrane</keyword>
<comment type="caution">
    <text evidence="2">The sequence shown here is derived from an EMBL/GenBank/DDBJ whole genome shotgun (WGS) entry which is preliminary data.</text>
</comment>
<keyword evidence="3" id="KW-1185">Reference proteome</keyword>
<dbReference type="RefSeq" id="WP_094253686.1">
    <property type="nucleotide sequence ID" value="NZ_JBHLXL010000002.1"/>
</dbReference>
<dbReference type="Proteomes" id="UP000215059">
    <property type="component" value="Unassembled WGS sequence"/>
</dbReference>
<reference evidence="2 3" key="1">
    <citation type="submission" date="2017-07" db="EMBL/GenBank/DDBJ databases">
        <title>Fictibacillus sp. nov. GDSW-R2A3 Genome sequencing and assembly.</title>
        <authorList>
            <person name="Mayilraj S."/>
        </authorList>
    </citation>
    <scope>NUCLEOTIDE SEQUENCE [LARGE SCALE GENOMIC DNA]</scope>
    <source>
        <strain evidence="2 3">GDSW-R2A3</strain>
    </source>
</reference>
<name>A0A235F5W5_9BACL</name>
<sequence length="248" mass="27618">MYLAEVKLSNIVKKQYSYKLKSYSSGFTSLIFIQMIAILFSFNGSSMMGGGSETFSYDVKYFTGSMILVFTMLWAFIVGILITTKAYRNDDYSFVTNQAASQYSNILFLLSACAFAGVTAFLSTHLFQLIAVFVLKDHSFMMQQLTVGEMLKGLCASYLYIFLLASIGYFAGMLIQFNRAFVFILPVVIFGLLILEGVVTGESTMLFKTGIFFGDETSFVLFAIKVIGVSSLFYAAASFLLRQMEVKA</sequence>
<feature type="transmembrane region" description="Helical" evidence="1">
    <location>
        <begin position="105"/>
        <end position="130"/>
    </location>
</feature>
<evidence type="ECO:0000313" key="3">
    <source>
        <dbReference type="Proteomes" id="UP000215059"/>
    </source>
</evidence>